<comment type="caution">
    <text evidence="1">The sequence shown here is derived from an EMBL/GenBank/DDBJ whole genome shotgun (WGS) entry which is preliminary data.</text>
</comment>
<dbReference type="Proteomes" id="UP000326838">
    <property type="component" value="Unassembled WGS sequence"/>
</dbReference>
<reference evidence="2" key="1">
    <citation type="submission" date="2019-09" db="EMBL/GenBank/DDBJ databases">
        <title>Mumia zhuanghuii sp. nov. isolated from the intestinal contents of plateau pika (Ochotona curzoniae) in the Qinghai-Tibet plateau of China.</title>
        <authorList>
            <person name="Tian Z."/>
        </authorList>
    </citation>
    <scope>NUCLEOTIDE SEQUENCE [LARGE SCALE GENOMIC DNA]</scope>
    <source>
        <strain evidence="2">L-033</strain>
    </source>
</reference>
<protein>
    <recommendedName>
        <fullName evidence="3">XRE family transcriptional regulator</fullName>
    </recommendedName>
</protein>
<accession>A0A5N0TFB5</accession>
<dbReference type="RefSeq" id="WP_150893028.1">
    <property type="nucleotide sequence ID" value="NZ_VYUY01000009.1"/>
</dbReference>
<organism evidence="1 2">
    <name type="scientific">Microbacterium caowuchunii</name>
    <dbReference type="NCBI Taxonomy" id="2614638"/>
    <lineage>
        <taxon>Bacteria</taxon>
        <taxon>Bacillati</taxon>
        <taxon>Actinomycetota</taxon>
        <taxon>Actinomycetes</taxon>
        <taxon>Micrococcales</taxon>
        <taxon>Microbacteriaceae</taxon>
        <taxon>Microbacterium</taxon>
    </lineage>
</organism>
<keyword evidence="2" id="KW-1185">Reference proteome</keyword>
<name>A0A5N0TFB5_9MICO</name>
<evidence type="ECO:0000313" key="1">
    <source>
        <dbReference type="EMBL" id="KAA9133720.1"/>
    </source>
</evidence>
<evidence type="ECO:0008006" key="3">
    <source>
        <dbReference type="Google" id="ProtNLM"/>
    </source>
</evidence>
<dbReference type="EMBL" id="VYUY01000009">
    <property type="protein sequence ID" value="KAA9133720.1"/>
    <property type="molecule type" value="Genomic_DNA"/>
</dbReference>
<sequence>MPSIEAPTQHPAAEAPALTLDSSALEALRDANGIQTDTELTQALSVPPEHLQRLTNGSEAPSAAFIAQAITALPGATIASLFRLQ</sequence>
<evidence type="ECO:0000313" key="2">
    <source>
        <dbReference type="Proteomes" id="UP000326838"/>
    </source>
</evidence>
<proteinExistence type="predicted"/>
<gene>
    <name evidence="1" type="ORF">F6B40_08175</name>
</gene>
<dbReference type="AlphaFoldDB" id="A0A5N0TFB5"/>